<feature type="domain" description="EamA" evidence="7">
    <location>
        <begin position="8"/>
        <end position="139"/>
    </location>
</feature>
<dbReference type="InterPro" id="IPR037185">
    <property type="entry name" value="EmrE-like"/>
</dbReference>
<feature type="transmembrane region" description="Helical" evidence="6">
    <location>
        <begin position="244"/>
        <end position="264"/>
    </location>
</feature>
<feature type="transmembrane region" description="Helical" evidence="6">
    <location>
        <begin position="122"/>
        <end position="140"/>
    </location>
</feature>
<feature type="transmembrane region" description="Helical" evidence="6">
    <location>
        <begin position="94"/>
        <end position="115"/>
    </location>
</feature>
<feature type="transmembrane region" description="Helical" evidence="6">
    <location>
        <begin position="146"/>
        <end position="165"/>
    </location>
</feature>
<organism evidence="8 9">
    <name type="scientific">Tritonibacter litoralis</name>
    <dbReference type="NCBI Taxonomy" id="2662264"/>
    <lineage>
        <taxon>Bacteria</taxon>
        <taxon>Pseudomonadati</taxon>
        <taxon>Pseudomonadota</taxon>
        <taxon>Alphaproteobacteria</taxon>
        <taxon>Rhodobacterales</taxon>
        <taxon>Paracoccaceae</taxon>
        <taxon>Tritonibacter</taxon>
    </lineage>
</organism>
<reference evidence="8 9" key="1">
    <citation type="submission" date="2019-10" db="EMBL/GenBank/DDBJ databases">
        <title>Epibacterium sp. nov., isolated from seawater.</title>
        <authorList>
            <person name="Zhang X."/>
            <person name="Li N."/>
        </authorList>
    </citation>
    <scope>NUCLEOTIDE SEQUENCE [LARGE SCALE GENOMIC DNA]</scope>
    <source>
        <strain evidence="8 9">SM1979</strain>
    </source>
</reference>
<feature type="transmembrane region" description="Helical" evidence="6">
    <location>
        <begin position="270"/>
        <end position="288"/>
    </location>
</feature>
<feature type="transmembrane region" description="Helical" evidence="6">
    <location>
        <begin position="35"/>
        <end position="54"/>
    </location>
</feature>
<dbReference type="Pfam" id="PF00892">
    <property type="entry name" value="EamA"/>
    <property type="match status" value="2"/>
</dbReference>
<keyword evidence="5 6" id="KW-0472">Membrane</keyword>
<dbReference type="Proteomes" id="UP000444174">
    <property type="component" value="Unassembled WGS sequence"/>
</dbReference>
<keyword evidence="4 6" id="KW-1133">Transmembrane helix</keyword>
<evidence type="ECO:0000256" key="2">
    <source>
        <dbReference type="ARBA" id="ARBA00009853"/>
    </source>
</evidence>
<evidence type="ECO:0000256" key="1">
    <source>
        <dbReference type="ARBA" id="ARBA00004141"/>
    </source>
</evidence>
<feature type="transmembrane region" description="Helical" evidence="6">
    <location>
        <begin position="177"/>
        <end position="197"/>
    </location>
</feature>
<evidence type="ECO:0000313" key="9">
    <source>
        <dbReference type="Proteomes" id="UP000444174"/>
    </source>
</evidence>
<feature type="transmembrane region" description="Helical" evidence="6">
    <location>
        <begin position="7"/>
        <end position="23"/>
    </location>
</feature>
<dbReference type="PANTHER" id="PTHR22911">
    <property type="entry name" value="ACYL-MALONYL CONDENSING ENZYME-RELATED"/>
    <property type="match status" value="1"/>
</dbReference>
<feature type="transmembrane region" description="Helical" evidence="6">
    <location>
        <begin position="66"/>
        <end position="88"/>
    </location>
</feature>
<feature type="domain" description="EamA" evidence="7">
    <location>
        <begin position="150"/>
        <end position="282"/>
    </location>
</feature>
<keyword evidence="3 6" id="KW-0812">Transmembrane</keyword>
<dbReference type="PANTHER" id="PTHR22911:SF6">
    <property type="entry name" value="SOLUTE CARRIER FAMILY 35 MEMBER G1"/>
    <property type="match status" value="1"/>
</dbReference>
<evidence type="ECO:0000256" key="3">
    <source>
        <dbReference type="ARBA" id="ARBA00022692"/>
    </source>
</evidence>
<sequence length="304" mass="32961">MTQDRPILGITLMLGFCVIAPMGDAVAKLLGHTPLVLVILVRFALQALLLFPLIKIGQRNWRIPRALWGLVALRTVLHMVGIAAMFTALKYLPLADAVAIAFVCPFILLVLGRLFMDEDIGWHRLWACVVGFAGTLMVIQPSFATVGWPALLPLATAVIFALFIITTRQVAKATDPLGLQAVSGVFATILMLPVIFFGQWSSDAALHLIWPDLSQSLLLLAIGVLGTLAHLLMTWSLRYASSTALAPMQYIEIPVATLIGWLVFNQFPNALAGAGIAITMAAGLYAVWREQRDAQLTPQAQAAE</sequence>
<comment type="similarity">
    <text evidence="2">Belongs to the drug/metabolite transporter (DMT) superfamily. 10 TMS drug/metabolite exporter (DME) (TC 2.A.7.3) family.</text>
</comment>
<proteinExistence type="inferred from homology"/>
<feature type="transmembrane region" description="Helical" evidence="6">
    <location>
        <begin position="217"/>
        <end position="237"/>
    </location>
</feature>
<dbReference type="SUPFAM" id="SSF103481">
    <property type="entry name" value="Multidrug resistance efflux transporter EmrE"/>
    <property type="match status" value="2"/>
</dbReference>
<protein>
    <submittedName>
        <fullName evidence="8">EamA family transporter</fullName>
    </submittedName>
</protein>
<dbReference type="GO" id="GO:0016020">
    <property type="term" value="C:membrane"/>
    <property type="evidence" value="ECO:0007669"/>
    <property type="project" value="UniProtKB-SubCell"/>
</dbReference>
<dbReference type="RefSeq" id="WP_153214792.1">
    <property type="nucleotide sequence ID" value="NZ_WIBF01000002.1"/>
</dbReference>
<comment type="caution">
    <text evidence="8">The sequence shown here is derived from an EMBL/GenBank/DDBJ whole genome shotgun (WGS) entry which is preliminary data.</text>
</comment>
<comment type="subcellular location">
    <subcellularLocation>
        <location evidence="1">Membrane</location>
        <topology evidence="1">Multi-pass membrane protein</topology>
    </subcellularLocation>
</comment>
<dbReference type="EMBL" id="WIBF01000002">
    <property type="protein sequence ID" value="MQQ07874.1"/>
    <property type="molecule type" value="Genomic_DNA"/>
</dbReference>
<evidence type="ECO:0000256" key="4">
    <source>
        <dbReference type="ARBA" id="ARBA00022989"/>
    </source>
</evidence>
<keyword evidence="9" id="KW-1185">Reference proteome</keyword>
<gene>
    <name evidence="8" type="ORF">GFB49_05365</name>
</gene>
<evidence type="ECO:0000256" key="5">
    <source>
        <dbReference type="ARBA" id="ARBA00023136"/>
    </source>
</evidence>
<evidence type="ECO:0000256" key="6">
    <source>
        <dbReference type="SAM" id="Phobius"/>
    </source>
</evidence>
<dbReference type="InterPro" id="IPR000620">
    <property type="entry name" value="EamA_dom"/>
</dbReference>
<evidence type="ECO:0000313" key="8">
    <source>
        <dbReference type="EMBL" id="MQQ07874.1"/>
    </source>
</evidence>
<name>A0A843YEJ7_9RHOB</name>
<dbReference type="AlphaFoldDB" id="A0A843YEJ7"/>
<accession>A0A843YEJ7</accession>
<evidence type="ECO:0000259" key="7">
    <source>
        <dbReference type="Pfam" id="PF00892"/>
    </source>
</evidence>